<dbReference type="RefSeq" id="WP_109429731.1">
    <property type="nucleotide sequence ID" value="NZ_MPDK01000003.1"/>
</dbReference>
<dbReference type="CDD" id="cd02883">
    <property type="entry name" value="NUDIX_Hydrolase"/>
    <property type="match status" value="1"/>
</dbReference>
<evidence type="ECO:0000256" key="2">
    <source>
        <dbReference type="ARBA" id="ARBA00022801"/>
    </source>
</evidence>
<dbReference type="Pfam" id="PF00293">
    <property type="entry name" value="NUDIX"/>
    <property type="match status" value="1"/>
</dbReference>
<dbReference type="EMBL" id="MPDK01000003">
    <property type="protein sequence ID" value="PWI58534.1"/>
    <property type="molecule type" value="Genomic_DNA"/>
</dbReference>
<sequence length="162" mass="18778">MSFFRIKWQAFTIRLARVLPISLLKLFIYILKKKYVIGAVAVVFNEEGKILLLHHTYRKDASWRLPGGLKEAHETPYETVVRELQEEANIQVEPLAVIAVQQSKISLDVAVLCKLISEEPFTKNIEVDERKWEDPCTLLARLPHEQQLFVNYAIKLRACFSL</sequence>
<dbReference type="PROSITE" id="PS00893">
    <property type="entry name" value="NUDIX_BOX"/>
    <property type="match status" value="1"/>
</dbReference>
<dbReference type="PROSITE" id="PS51462">
    <property type="entry name" value="NUDIX"/>
    <property type="match status" value="1"/>
</dbReference>
<dbReference type="Gene3D" id="3.90.79.10">
    <property type="entry name" value="Nucleoside Triphosphate Pyrophosphohydrolase"/>
    <property type="match status" value="1"/>
</dbReference>
<feature type="domain" description="Nudix hydrolase" evidence="3">
    <location>
        <begin position="34"/>
        <end position="155"/>
    </location>
</feature>
<accession>A0A2U3DB84</accession>
<comment type="cofactor">
    <cofactor evidence="1">
        <name>Mg(2+)</name>
        <dbReference type="ChEBI" id="CHEBI:18420"/>
    </cofactor>
</comment>
<comment type="caution">
    <text evidence="4">The sequence shown here is derived from an EMBL/GenBank/DDBJ whole genome shotgun (WGS) entry which is preliminary data.</text>
</comment>
<keyword evidence="2" id="KW-0378">Hydrolase</keyword>
<dbReference type="AlphaFoldDB" id="A0A2U3DB84"/>
<dbReference type="InterPro" id="IPR015797">
    <property type="entry name" value="NUDIX_hydrolase-like_dom_sf"/>
</dbReference>
<evidence type="ECO:0000259" key="3">
    <source>
        <dbReference type="PROSITE" id="PS51462"/>
    </source>
</evidence>
<dbReference type="PANTHER" id="PTHR43046:SF16">
    <property type="entry name" value="ADP-RIBOSE PYROPHOSPHATASE YJHB-RELATED"/>
    <property type="match status" value="1"/>
</dbReference>
<dbReference type="InterPro" id="IPR020084">
    <property type="entry name" value="NUDIX_hydrolase_CS"/>
</dbReference>
<name>A0A2U3DB84_SULT2</name>
<evidence type="ECO:0000256" key="1">
    <source>
        <dbReference type="ARBA" id="ARBA00001946"/>
    </source>
</evidence>
<proteinExistence type="predicted"/>
<evidence type="ECO:0000313" key="5">
    <source>
        <dbReference type="Proteomes" id="UP000245380"/>
    </source>
</evidence>
<dbReference type="Proteomes" id="UP000245380">
    <property type="component" value="Unassembled WGS sequence"/>
</dbReference>
<evidence type="ECO:0000313" key="4">
    <source>
        <dbReference type="EMBL" id="PWI58534.1"/>
    </source>
</evidence>
<keyword evidence="5" id="KW-1185">Reference proteome</keyword>
<dbReference type="SUPFAM" id="SSF55811">
    <property type="entry name" value="Nudix"/>
    <property type="match status" value="1"/>
</dbReference>
<dbReference type="GO" id="GO:0016787">
    <property type="term" value="F:hydrolase activity"/>
    <property type="evidence" value="ECO:0007669"/>
    <property type="project" value="UniProtKB-KW"/>
</dbReference>
<dbReference type="OrthoDB" id="9008185at2"/>
<organism evidence="4 5">
    <name type="scientific">Sulfoacidibacillus thermotolerans</name>
    <name type="common">Acidibacillus sulfuroxidans</name>
    <dbReference type="NCBI Taxonomy" id="1765684"/>
    <lineage>
        <taxon>Bacteria</taxon>
        <taxon>Bacillati</taxon>
        <taxon>Bacillota</taxon>
        <taxon>Bacilli</taxon>
        <taxon>Bacillales</taxon>
        <taxon>Alicyclobacillaceae</taxon>
        <taxon>Sulfoacidibacillus</taxon>
    </lineage>
</organism>
<dbReference type="InterPro" id="IPR000086">
    <property type="entry name" value="NUDIX_hydrolase_dom"/>
</dbReference>
<dbReference type="PANTHER" id="PTHR43046">
    <property type="entry name" value="GDP-MANNOSE MANNOSYL HYDROLASE"/>
    <property type="match status" value="1"/>
</dbReference>
<gene>
    <name evidence="4" type="ORF">BM613_03185</name>
</gene>
<reference evidence="4 5" key="1">
    <citation type="submission" date="2016-11" db="EMBL/GenBank/DDBJ databases">
        <title>Comparative genomics of Acidibacillus ferroxidans species.</title>
        <authorList>
            <person name="Oliveira G."/>
            <person name="Nunes G."/>
            <person name="Oliveira R."/>
            <person name="Araujo F."/>
            <person name="Salim A."/>
            <person name="Scholte L."/>
            <person name="Morais D."/>
            <person name="Nancucheo I."/>
            <person name="Johnson D.B."/>
            <person name="Grail B."/>
            <person name="Bittencourt J."/>
            <person name="Valadares R."/>
        </authorList>
    </citation>
    <scope>NUCLEOTIDE SEQUENCE [LARGE SCALE GENOMIC DNA]</scope>
    <source>
        <strain evidence="4 5">Y002</strain>
    </source>
</reference>
<protein>
    <recommendedName>
        <fullName evidence="3">Nudix hydrolase domain-containing protein</fullName>
    </recommendedName>
</protein>